<dbReference type="RefSeq" id="WP_305994446.1">
    <property type="nucleotide sequence ID" value="NZ_JAVAMP010000026.1"/>
</dbReference>
<keyword evidence="2" id="KW-1185">Reference proteome</keyword>
<gene>
    <name evidence="1" type="ORF">Q5Y73_23905</name>
</gene>
<sequence length="150" mass="17520">MTPALLIQSLCKFLEGVVENYTLESNIKTLKTPQIVDGFLPPKKGNQPEAEFPYIIVRLVEGEDEKEESTTTIKMLFGTYSEDVQGFHDVLNLMEKVRQALLKKRTIDNKFRMELPYKWEVPEEQPHPEWFGMSISKWIIPKVLEENMNF</sequence>
<dbReference type="EMBL" id="JAVAMP010000026">
    <property type="protein sequence ID" value="MDP5277145.1"/>
    <property type="molecule type" value="Genomic_DNA"/>
</dbReference>
<comment type="caution">
    <text evidence="1">The sequence shown here is derived from an EMBL/GenBank/DDBJ whole genome shotgun (WGS) entry which is preliminary data.</text>
</comment>
<evidence type="ECO:0000313" key="2">
    <source>
        <dbReference type="Proteomes" id="UP001231941"/>
    </source>
</evidence>
<reference evidence="1 2" key="1">
    <citation type="submission" date="2023-08" db="EMBL/GenBank/DDBJ databases">
        <authorList>
            <person name="Park J.-S."/>
        </authorList>
    </citation>
    <scope>NUCLEOTIDE SEQUENCE [LARGE SCALE GENOMIC DNA]</scope>
    <source>
        <strain evidence="1 2">2205SS18-9</strain>
    </source>
</reference>
<accession>A0ABT9J6B6</accession>
<evidence type="ECO:0000313" key="1">
    <source>
        <dbReference type="EMBL" id="MDP5277145.1"/>
    </source>
</evidence>
<protein>
    <recommendedName>
        <fullName evidence="3">Tail terminator</fullName>
    </recommendedName>
</protein>
<dbReference type="Proteomes" id="UP001231941">
    <property type="component" value="Unassembled WGS sequence"/>
</dbReference>
<name>A0ABT9J6B6_9BACL</name>
<organism evidence="1 2">
    <name type="scientific">Chengkuizengella axinellae</name>
    <dbReference type="NCBI Taxonomy" id="3064388"/>
    <lineage>
        <taxon>Bacteria</taxon>
        <taxon>Bacillati</taxon>
        <taxon>Bacillota</taxon>
        <taxon>Bacilli</taxon>
        <taxon>Bacillales</taxon>
        <taxon>Paenibacillaceae</taxon>
        <taxon>Chengkuizengella</taxon>
    </lineage>
</organism>
<evidence type="ECO:0008006" key="3">
    <source>
        <dbReference type="Google" id="ProtNLM"/>
    </source>
</evidence>
<proteinExistence type="predicted"/>